<evidence type="ECO:0000256" key="1">
    <source>
        <dbReference type="SAM" id="Coils"/>
    </source>
</evidence>
<reference evidence="3" key="1">
    <citation type="journal article" date="2019" name="Int. J. Syst. Evol. Microbiol.">
        <title>The Global Catalogue of Microorganisms (GCM) 10K type strain sequencing project: providing services to taxonomists for standard genome sequencing and annotation.</title>
        <authorList>
            <consortium name="The Broad Institute Genomics Platform"/>
            <consortium name="The Broad Institute Genome Sequencing Center for Infectious Disease"/>
            <person name="Wu L."/>
            <person name="Ma J."/>
        </authorList>
    </citation>
    <scope>NUCLEOTIDE SEQUENCE [LARGE SCALE GENOMIC DNA]</scope>
    <source>
        <strain evidence="3">CCM 320</strain>
    </source>
</reference>
<accession>A0ABV7KJ53</accession>
<dbReference type="InterPro" id="IPR011989">
    <property type="entry name" value="ARM-like"/>
</dbReference>
<name>A0ABV7KJ53_PLAOK</name>
<evidence type="ECO:0000313" key="3">
    <source>
        <dbReference type="Proteomes" id="UP001595625"/>
    </source>
</evidence>
<evidence type="ECO:0000313" key="2">
    <source>
        <dbReference type="EMBL" id="MFC3209650.1"/>
    </source>
</evidence>
<dbReference type="InterPro" id="IPR016024">
    <property type="entry name" value="ARM-type_fold"/>
</dbReference>
<proteinExistence type="predicted"/>
<keyword evidence="3" id="KW-1185">Reference proteome</keyword>
<organism evidence="2 3">
    <name type="scientific">Planomicrobium okeanokoites</name>
    <name type="common">Planococcus okeanokoites</name>
    <name type="synonym">Flavobacterium okeanokoites</name>
    <dbReference type="NCBI Taxonomy" id="244"/>
    <lineage>
        <taxon>Bacteria</taxon>
        <taxon>Bacillati</taxon>
        <taxon>Bacillota</taxon>
        <taxon>Bacilli</taxon>
        <taxon>Bacillales</taxon>
        <taxon>Caryophanaceae</taxon>
        <taxon>Planomicrobium</taxon>
    </lineage>
</organism>
<protein>
    <submittedName>
        <fullName evidence="2">HEAT repeat domain-containing protein</fullName>
    </submittedName>
</protein>
<dbReference type="RefSeq" id="WP_117313499.1">
    <property type="nucleotide sequence ID" value="NZ_JBHRUJ010000001.1"/>
</dbReference>
<dbReference type="Gene3D" id="1.25.10.10">
    <property type="entry name" value="Leucine-rich Repeat Variant"/>
    <property type="match status" value="1"/>
</dbReference>
<dbReference type="SUPFAM" id="SSF48371">
    <property type="entry name" value="ARM repeat"/>
    <property type="match status" value="1"/>
</dbReference>
<dbReference type="EMBL" id="JBHRUJ010000001">
    <property type="protein sequence ID" value="MFC3209650.1"/>
    <property type="molecule type" value="Genomic_DNA"/>
</dbReference>
<comment type="caution">
    <text evidence="2">The sequence shown here is derived from an EMBL/GenBank/DDBJ whole genome shotgun (WGS) entry which is preliminary data.</text>
</comment>
<keyword evidence="1" id="KW-0175">Coiled coil</keyword>
<sequence length="166" mass="18654">MKFSVLEKALENNNVEKVEQLLDGMSADQHQEATKILIKHLTQTEDKNLRNLLAIALRGIGNEEAISPLINLLSDSRTLGSRGTLLYALEPFDCTAHLEIIIHQFLTGNFEVQAGAFQLIESMNGNVSGDVLLKSLQKVKKRLDEIERQQELHTDVLDFLFDLNVT</sequence>
<feature type="coiled-coil region" evidence="1">
    <location>
        <begin position="129"/>
        <end position="156"/>
    </location>
</feature>
<gene>
    <name evidence="2" type="ORF">ACFOEJ_01000</name>
</gene>
<dbReference type="Proteomes" id="UP001595625">
    <property type="component" value="Unassembled WGS sequence"/>
</dbReference>